<dbReference type="InterPro" id="IPR020472">
    <property type="entry name" value="WD40_PAC1"/>
</dbReference>
<feature type="repeat" description="WD" evidence="3">
    <location>
        <begin position="1354"/>
        <end position="1395"/>
    </location>
</feature>
<comment type="caution">
    <text evidence="6">The sequence shown here is derived from an EMBL/GenBank/DDBJ whole genome shotgun (WGS) entry which is preliminary data.</text>
</comment>
<feature type="repeat" description="WD" evidence="3">
    <location>
        <begin position="1528"/>
        <end position="1560"/>
    </location>
</feature>
<gene>
    <name evidence="6" type="ORF">B0F90DRAFT_1742962</name>
</gene>
<keyword evidence="2" id="KW-0677">Repeat</keyword>
<dbReference type="InterPro" id="IPR001680">
    <property type="entry name" value="WD40_rpt"/>
</dbReference>
<evidence type="ECO:0000256" key="1">
    <source>
        <dbReference type="ARBA" id="ARBA00022574"/>
    </source>
</evidence>
<feature type="repeat" description="WD" evidence="3">
    <location>
        <begin position="1177"/>
        <end position="1218"/>
    </location>
</feature>
<feature type="domain" description="Nephrocystin 3-like N-terminal" evidence="5">
    <location>
        <begin position="248"/>
        <end position="401"/>
    </location>
</feature>
<evidence type="ECO:0000256" key="2">
    <source>
        <dbReference type="ARBA" id="ARBA00022737"/>
    </source>
</evidence>
<feature type="repeat" description="WD" evidence="3">
    <location>
        <begin position="1091"/>
        <end position="1132"/>
    </location>
</feature>
<dbReference type="PROSITE" id="PS00678">
    <property type="entry name" value="WD_REPEATS_1"/>
    <property type="match status" value="5"/>
</dbReference>
<keyword evidence="7" id="KW-1185">Reference proteome</keyword>
<evidence type="ECO:0000313" key="6">
    <source>
        <dbReference type="EMBL" id="KAI0296962.1"/>
    </source>
</evidence>
<dbReference type="PANTHER" id="PTHR22847:SF637">
    <property type="entry name" value="WD REPEAT DOMAIN 5B"/>
    <property type="match status" value="1"/>
</dbReference>
<dbReference type="InterPro" id="IPR027417">
    <property type="entry name" value="P-loop_NTPase"/>
</dbReference>
<dbReference type="InterPro" id="IPR019775">
    <property type="entry name" value="WD40_repeat_CS"/>
</dbReference>
<dbReference type="PROSITE" id="PS50082">
    <property type="entry name" value="WD_REPEATS_2"/>
    <property type="match status" value="15"/>
</dbReference>
<evidence type="ECO:0000259" key="5">
    <source>
        <dbReference type="Pfam" id="PF24883"/>
    </source>
</evidence>
<feature type="repeat" description="WD" evidence="3">
    <location>
        <begin position="1263"/>
        <end position="1308"/>
    </location>
</feature>
<feature type="repeat" description="WD" evidence="3">
    <location>
        <begin position="961"/>
        <end position="996"/>
    </location>
</feature>
<dbReference type="SUPFAM" id="SSF50978">
    <property type="entry name" value="WD40 repeat-like"/>
    <property type="match status" value="3"/>
</dbReference>
<feature type="region of interest" description="Disordered" evidence="4">
    <location>
        <begin position="179"/>
        <end position="220"/>
    </location>
</feature>
<organism evidence="6 7">
    <name type="scientific">Multifurca ochricompacta</name>
    <dbReference type="NCBI Taxonomy" id="376703"/>
    <lineage>
        <taxon>Eukaryota</taxon>
        <taxon>Fungi</taxon>
        <taxon>Dikarya</taxon>
        <taxon>Basidiomycota</taxon>
        <taxon>Agaricomycotina</taxon>
        <taxon>Agaricomycetes</taxon>
        <taxon>Russulales</taxon>
        <taxon>Russulaceae</taxon>
        <taxon>Multifurca</taxon>
    </lineage>
</organism>
<feature type="repeat" description="WD" evidence="3">
    <location>
        <begin position="875"/>
        <end position="916"/>
    </location>
</feature>
<feature type="repeat" description="WD" evidence="3">
    <location>
        <begin position="918"/>
        <end position="959"/>
    </location>
</feature>
<evidence type="ECO:0000256" key="3">
    <source>
        <dbReference type="PROSITE-ProRule" id="PRU00221"/>
    </source>
</evidence>
<protein>
    <submittedName>
        <fullName evidence="6">WD40-repeat-containing domain protein</fullName>
    </submittedName>
</protein>
<dbReference type="Gene3D" id="3.40.50.300">
    <property type="entry name" value="P-loop containing nucleotide triphosphate hydrolases"/>
    <property type="match status" value="1"/>
</dbReference>
<feature type="repeat" description="WD" evidence="3">
    <location>
        <begin position="1487"/>
        <end position="1526"/>
    </location>
</feature>
<dbReference type="Pfam" id="PF24883">
    <property type="entry name" value="NPHP3_N"/>
    <property type="match status" value="1"/>
</dbReference>
<dbReference type="CDD" id="cd00200">
    <property type="entry name" value="WD40"/>
    <property type="match status" value="2"/>
</dbReference>
<feature type="repeat" description="WD" evidence="3">
    <location>
        <begin position="1444"/>
        <end position="1476"/>
    </location>
</feature>
<sequence>MRDKTRGGPGSRKITPGEKGHDIFFGPPTAPNSFDRSLNTLHDLMELIPSDSGTYETAKETRDGLHTACELMSTDDVEEDVQNLGEQVRELLLYVQLPKFFEHLQSQAQTIISMLHLIENAAMFAGDCSKPEFRDELGTFDTRKSILEDFDRQFKKLKRNFAAGKDSIDWSEAYTRKPVAATPGPVSTVEEETQSEVSTVEHEPDARTVESDEDQKLVDSLNPDFTPTNLLNLCCLEWTRKNLLLDVISWFDSTTEPNILWLVGAPGSGKTAISWSLIAELERQQRSAGEFFFRQNQHVPSQLWTTMAYKMAKFHPAIKSKVYNALMREDDVLDDIQITFEKFVAGPLKDLDARLSSRGPIILIDGLEQCGHGDSNWQALLNTLPQWLSLPPHCKLVITSRPQNDIASVFDGKNIKRIELLTGDDVDPDTNDDIRTYFLHRFAEMRKQDKSITEEWPDYDSISRLVEHASGFFKWAALAVDGIQEAAGERERHLTTIIEGGTTTKIDSLDQYLEDILSMEFDGNPAEAFRATMGAIALGKQPLAMADLGRFVEGRFPADSGVVKLRHKAYKDFLMDSKRCTLQDNSFQIDRSKAHRKLTVSCFKIMQQGLKFNICGIKSSYRMNYELEDKDSVVGKCIPSYLDYACQFWADHLRGIASTEKRDTEIVNLLKNFLHFHFLYWLEALTSKSLLSAAEWLETTDKDLSLFAADASRFALTFADVISESAPHIYLSALPFAPPSSLVYKRYRDQFPKTIKVLREEGIKWPAMRFSISTNNLFTAIFEAENGALLFGPFELHSDWIRSIAWSPDGQRIVTGSDDRKVKVVAAESGQIIYDTAFHNDWIRTVLYTVDFFISYRTVRIYDASTGTAVGEAWTTGQTGYIRAIALSPDNKILAAGSDDTTIVLYDMDRKSVINQPLKGHTSGIRSLAFSKDGQVLASASDDNSVRLWNVQTGKKICDPLYGHSSYVSCVRFSPDMKQLITGGEDYSIRFFDMDSLPVWGKSLGGTGPFRAAVALQDGNTILGFDGFSTWNWSVDDGRVENTPFEGHSEHLSDIQSVSISPDGKRVATAARNQTVIIWQAENGKSLWGPLEGHSDDIFALSFSKDGKMVASGSDDQKVWVWSAETGQSVCGPMEGHVGSVRGICFSPDGKQVASGSNDNNAIIWSVESGEKVLGPLEYHRDWIYGLAYSPNGLYLATASDDYTVAIWDVATGDRVFHVLTGHGGYLRVVNWSEDSKKIVTGALDNTIRVFDVDTGTLLCEPLTGHKGSPTAVTFRSSSHSDDLEVVSAGLDGTIRVWGLQMKNFVKTQTFSGYHNDWIHSISFSPVDDHIASGGDDGQLIVMNVVTGDLKFSTNAHPDWIRCVAYSPDGKTIATCSDDSTIAIWDADNGEPSLGPFNGHTGAVLSIAFSPSGNFLVSGSEDNTIMSWDLHPLFSKLNNPLSVYRGHKDAVNAVAYALGGGLIVSGSADAQIAVWEASASNQCIRQFGGHGGPILSICTSDKKIFSSSEDKTIRVWELSTGHALLSILQGHTGSINAITFSPDGTRIVSASNDGSLRIFDSYSGEPCTLPLRMSDRVLSVGVSRDGTLVACSGEDRSVHVWRANMARRAVWPDSFMRKVRGLEFCLIDDQGVLADFTLPDDGWLRGSTNEAMCWIPSVYRAGLWTPRTVGILGASETILDLRSVVHGTKWEQCRAYVFVEKG</sequence>
<dbReference type="Pfam" id="PF00400">
    <property type="entry name" value="WD40"/>
    <property type="match status" value="17"/>
</dbReference>
<dbReference type="EMBL" id="WTXG01000042">
    <property type="protein sequence ID" value="KAI0296962.1"/>
    <property type="molecule type" value="Genomic_DNA"/>
</dbReference>
<dbReference type="GO" id="GO:0005634">
    <property type="term" value="C:nucleus"/>
    <property type="evidence" value="ECO:0007669"/>
    <property type="project" value="TreeGrafter"/>
</dbReference>
<dbReference type="PRINTS" id="PR00320">
    <property type="entry name" value="GPROTEINBRPT"/>
</dbReference>
<keyword evidence="1 3" id="KW-0853">WD repeat</keyword>
<feature type="repeat" description="WD" evidence="3">
    <location>
        <begin position="1397"/>
        <end position="1430"/>
    </location>
</feature>
<proteinExistence type="predicted"/>
<name>A0AAD4QIY7_9AGAM</name>
<dbReference type="InterPro" id="IPR056884">
    <property type="entry name" value="NPHP3-like_N"/>
</dbReference>
<accession>A0AAD4QIY7</accession>
<feature type="repeat" description="WD" evidence="3">
    <location>
        <begin position="1134"/>
        <end position="1175"/>
    </location>
</feature>
<dbReference type="InterPro" id="IPR015943">
    <property type="entry name" value="WD40/YVTN_repeat-like_dom_sf"/>
</dbReference>
<feature type="repeat" description="WD" evidence="3">
    <location>
        <begin position="794"/>
        <end position="835"/>
    </location>
</feature>
<dbReference type="PANTHER" id="PTHR22847">
    <property type="entry name" value="WD40 REPEAT PROTEIN"/>
    <property type="match status" value="1"/>
</dbReference>
<feature type="region of interest" description="Disordered" evidence="4">
    <location>
        <begin position="1"/>
        <end position="23"/>
    </location>
</feature>
<evidence type="ECO:0000256" key="4">
    <source>
        <dbReference type="SAM" id="MobiDB-lite"/>
    </source>
</evidence>
<feature type="repeat" description="WD" evidence="3">
    <location>
        <begin position="1048"/>
        <end position="1089"/>
    </location>
</feature>
<dbReference type="GO" id="GO:1990234">
    <property type="term" value="C:transferase complex"/>
    <property type="evidence" value="ECO:0007669"/>
    <property type="project" value="UniProtKB-ARBA"/>
</dbReference>
<evidence type="ECO:0000313" key="7">
    <source>
        <dbReference type="Proteomes" id="UP001203297"/>
    </source>
</evidence>
<dbReference type="Proteomes" id="UP001203297">
    <property type="component" value="Unassembled WGS sequence"/>
</dbReference>
<feature type="compositionally biased region" description="Basic and acidic residues" evidence="4">
    <location>
        <begin position="199"/>
        <end position="217"/>
    </location>
</feature>
<dbReference type="SMART" id="SM00320">
    <property type="entry name" value="WD40"/>
    <property type="match status" value="17"/>
</dbReference>
<dbReference type="PROSITE" id="PS50294">
    <property type="entry name" value="WD_REPEATS_REGION"/>
    <property type="match status" value="14"/>
</dbReference>
<reference evidence="6" key="1">
    <citation type="journal article" date="2022" name="New Phytol.">
        <title>Evolutionary transition to the ectomycorrhizal habit in the genomes of a hyperdiverse lineage of mushroom-forming fungi.</title>
        <authorList>
            <person name="Looney B."/>
            <person name="Miyauchi S."/>
            <person name="Morin E."/>
            <person name="Drula E."/>
            <person name="Courty P.E."/>
            <person name="Kohler A."/>
            <person name="Kuo A."/>
            <person name="LaButti K."/>
            <person name="Pangilinan J."/>
            <person name="Lipzen A."/>
            <person name="Riley R."/>
            <person name="Andreopoulos W."/>
            <person name="He G."/>
            <person name="Johnson J."/>
            <person name="Nolan M."/>
            <person name="Tritt A."/>
            <person name="Barry K.W."/>
            <person name="Grigoriev I.V."/>
            <person name="Nagy L.G."/>
            <person name="Hibbett D."/>
            <person name="Henrissat B."/>
            <person name="Matheny P.B."/>
            <person name="Labbe J."/>
            <person name="Martin F.M."/>
        </authorList>
    </citation>
    <scope>NUCLEOTIDE SEQUENCE</scope>
    <source>
        <strain evidence="6">BPL690</strain>
    </source>
</reference>
<dbReference type="SUPFAM" id="SSF52540">
    <property type="entry name" value="P-loop containing nucleoside triphosphate hydrolases"/>
    <property type="match status" value="1"/>
</dbReference>
<dbReference type="Gene3D" id="2.130.10.10">
    <property type="entry name" value="YVTN repeat-like/Quinoprotein amine dehydrogenase"/>
    <property type="match status" value="5"/>
</dbReference>
<dbReference type="InterPro" id="IPR036322">
    <property type="entry name" value="WD40_repeat_dom_sf"/>
</dbReference>
<feature type="repeat" description="WD" evidence="3">
    <location>
        <begin position="1220"/>
        <end position="1261"/>
    </location>
</feature>